<keyword evidence="3" id="KW-1185">Reference proteome</keyword>
<dbReference type="InterPro" id="IPR055482">
    <property type="entry name" value="DUF7054"/>
</dbReference>
<reference evidence="2 3" key="1">
    <citation type="submission" date="2024-02" db="EMBL/GenBank/DDBJ databases">
        <title>de novo genome assembly of Solanum bulbocastanum strain 11H21.</title>
        <authorList>
            <person name="Hosaka A.J."/>
        </authorList>
    </citation>
    <scope>NUCLEOTIDE SEQUENCE [LARGE SCALE GENOMIC DNA]</scope>
    <source>
        <tissue evidence="2">Young leaves</tissue>
    </source>
</reference>
<dbReference type="PANTHER" id="PTHR33270">
    <property type="entry name" value="BNAC05G50380D PROTEIN"/>
    <property type="match status" value="1"/>
</dbReference>
<accession>A0AAN8TNJ1</accession>
<proteinExistence type="predicted"/>
<dbReference type="Pfam" id="PF23156">
    <property type="entry name" value="DUF7054"/>
    <property type="match status" value="1"/>
</dbReference>
<protein>
    <recommendedName>
        <fullName evidence="1">DUF7054 domain-containing protein</fullName>
    </recommendedName>
</protein>
<feature type="domain" description="DUF7054" evidence="1">
    <location>
        <begin position="55"/>
        <end position="139"/>
    </location>
</feature>
<dbReference type="Proteomes" id="UP001371456">
    <property type="component" value="Unassembled WGS sequence"/>
</dbReference>
<dbReference type="PANTHER" id="PTHR33270:SF29">
    <property type="match status" value="1"/>
</dbReference>
<dbReference type="EMBL" id="JBANQN010000006">
    <property type="protein sequence ID" value="KAK6787026.1"/>
    <property type="molecule type" value="Genomic_DNA"/>
</dbReference>
<evidence type="ECO:0000313" key="2">
    <source>
        <dbReference type="EMBL" id="KAK6787026.1"/>
    </source>
</evidence>
<name>A0AAN8TNJ1_SOLBU</name>
<sequence>MRFQRRLAEARTNSKVVSKTSDKIGAIWRKLEHSVRKHGARVDVSAGISQEKQQKLTKLLVKVNIQNSVGPVHVVMSPENTVWELIKAAIDIYVKEKRRPLLPSGDSRCYELHYSQFSMESLNLDEQLLNLVSRSFFLCPKPNCRLNSSLKNKTKGTEKLPFILAKFMDVLIQILYLLQHVFITKISTFYIKVCFFIHSIASLTPVKVPSETHPTAPAPATATKWIVTSA</sequence>
<evidence type="ECO:0000259" key="1">
    <source>
        <dbReference type="Pfam" id="PF23156"/>
    </source>
</evidence>
<dbReference type="AlphaFoldDB" id="A0AAN8TNJ1"/>
<evidence type="ECO:0000313" key="3">
    <source>
        <dbReference type="Proteomes" id="UP001371456"/>
    </source>
</evidence>
<organism evidence="2 3">
    <name type="scientific">Solanum bulbocastanum</name>
    <name type="common">Wild potato</name>
    <dbReference type="NCBI Taxonomy" id="147425"/>
    <lineage>
        <taxon>Eukaryota</taxon>
        <taxon>Viridiplantae</taxon>
        <taxon>Streptophyta</taxon>
        <taxon>Embryophyta</taxon>
        <taxon>Tracheophyta</taxon>
        <taxon>Spermatophyta</taxon>
        <taxon>Magnoliopsida</taxon>
        <taxon>eudicotyledons</taxon>
        <taxon>Gunneridae</taxon>
        <taxon>Pentapetalae</taxon>
        <taxon>asterids</taxon>
        <taxon>lamiids</taxon>
        <taxon>Solanales</taxon>
        <taxon>Solanaceae</taxon>
        <taxon>Solanoideae</taxon>
        <taxon>Solaneae</taxon>
        <taxon>Solanum</taxon>
    </lineage>
</organism>
<gene>
    <name evidence="2" type="ORF">RDI58_015551</name>
</gene>
<dbReference type="InterPro" id="IPR040358">
    <property type="entry name" value="At4g22758-like"/>
</dbReference>
<comment type="caution">
    <text evidence="2">The sequence shown here is derived from an EMBL/GenBank/DDBJ whole genome shotgun (WGS) entry which is preliminary data.</text>
</comment>